<reference evidence="9" key="2">
    <citation type="submission" date="2024-01" db="EMBL/GenBank/DDBJ databases">
        <title>Comparative genomics of Cryptococcus and Kwoniella reveals pathogenesis evolution and contrasting modes of karyotype evolution via chromosome fusion or intercentromeric recombination.</title>
        <authorList>
            <person name="Coelho M.A."/>
            <person name="David-Palma M."/>
            <person name="Shea T."/>
            <person name="Bowers K."/>
            <person name="McGinley-Smith S."/>
            <person name="Mohammad A.W."/>
            <person name="Gnirke A."/>
            <person name="Yurkov A.M."/>
            <person name="Nowrousian M."/>
            <person name="Sun S."/>
            <person name="Cuomo C.A."/>
            <person name="Heitman J."/>
        </authorList>
    </citation>
    <scope>NUCLEOTIDE SEQUENCE</scope>
    <source>
        <strain evidence="9">CBS 12478</strain>
    </source>
</reference>
<feature type="region of interest" description="Disordered" evidence="6">
    <location>
        <begin position="59"/>
        <end position="79"/>
    </location>
</feature>
<evidence type="ECO:0000256" key="1">
    <source>
        <dbReference type="ARBA" id="ARBA00004123"/>
    </source>
</evidence>
<dbReference type="InterPro" id="IPR054300">
    <property type="entry name" value="OB_DPOA2"/>
</dbReference>
<organism evidence="9 10">
    <name type="scientific">Kwoniella shandongensis</name>
    <dbReference type="NCBI Taxonomy" id="1734106"/>
    <lineage>
        <taxon>Eukaryota</taxon>
        <taxon>Fungi</taxon>
        <taxon>Dikarya</taxon>
        <taxon>Basidiomycota</taxon>
        <taxon>Agaricomycotina</taxon>
        <taxon>Tremellomycetes</taxon>
        <taxon>Tremellales</taxon>
        <taxon>Cryptococcaceae</taxon>
        <taxon>Kwoniella</taxon>
    </lineage>
</organism>
<feature type="domain" description="DNA polymerase alpha subunit B OB" evidence="8">
    <location>
        <begin position="150"/>
        <end position="267"/>
    </location>
</feature>
<dbReference type="PANTHER" id="PTHR23061">
    <property type="entry name" value="DNA POLYMERASE 2 ALPHA 70 KDA SUBUNIT"/>
    <property type="match status" value="1"/>
</dbReference>
<keyword evidence="4" id="KW-0235">DNA replication</keyword>
<dbReference type="GO" id="GO:0005658">
    <property type="term" value="C:alpha DNA polymerase:primase complex"/>
    <property type="evidence" value="ECO:0007669"/>
    <property type="project" value="TreeGrafter"/>
</dbReference>
<dbReference type="PIRSF" id="PIRSF018300">
    <property type="entry name" value="DNA_pol_alph_2"/>
    <property type="match status" value="1"/>
</dbReference>
<evidence type="ECO:0000313" key="9">
    <source>
        <dbReference type="EMBL" id="WWD17758.1"/>
    </source>
</evidence>
<dbReference type="PANTHER" id="PTHR23061:SF12">
    <property type="entry name" value="DNA POLYMERASE ALPHA SUBUNIT B"/>
    <property type="match status" value="1"/>
</dbReference>
<keyword evidence="5" id="KW-0539">Nucleus</keyword>
<dbReference type="InterPro" id="IPR007185">
    <property type="entry name" value="DNA_pol_a/d/e_bsu"/>
</dbReference>
<dbReference type="Pfam" id="PF04042">
    <property type="entry name" value="DNA_pol_E_B"/>
    <property type="match status" value="1"/>
</dbReference>
<gene>
    <name evidence="9" type="ORF">CI109_102199</name>
</gene>
<evidence type="ECO:0000259" key="7">
    <source>
        <dbReference type="Pfam" id="PF04042"/>
    </source>
</evidence>
<dbReference type="Pfam" id="PF22062">
    <property type="entry name" value="OB_DPOA2"/>
    <property type="match status" value="1"/>
</dbReference>
<feature type="domain" description="DNA polymerase alpha/delta/epsilon subunit B" evidence="7">
    <location>
        <begin position="291"/>
        <end position="472"/>
    </location>
</feature>
<evidence type="ECO:0000313" key="10">
    <source>
        <dbReference type="Proteomes" id="UP000322225"/>
    </source>
</evidence>
<accession>A0AAJ8LEP7</accession>
<dbReference type="GO" id="GO:0006270">
    <property type="term" value="P:DNA replication initiation"/>
    <property type="evidence" value="ECO:0007669"/>
    <property type="project" value="TreeGrafter"/>
</dbReference>
<proteinExistence type="inferred from homology"/>
<evidence type="ECO:0000259" key="8">
    <source>
        <dbReference type="Pfam" id="PF22062"/>
    </source>
</evidence>
<keyword evidence="10" id="KW-1185">Reference proteome</keyword>
<evidence type="ECO:0000256" key="3">
    <source>
        <dbReference type="ARBA" id="ARBA00018596"/>
    </source>
</evidence>
<reference evidence="9" key="1">
    <citation type="submission" date="2017-08" db="EMBL/GenBank/DDBJ databases">
        <authorList>
            <person name="Cuomo C."/>
            <person name="Billmyre B."/>
            <person name="Heitman J."/>
        </authorList>
    </citation>
    <scope>NUCLEOTIDE SEQUENCE</scope>
    <source>
        <strain evidence="9">CBS 12478</strain>
    </source>
</reference>
<dbReference type="KEGG" id="ksn:43588942"/>
<dbReference type="GeneID" id="43588942"/>
<evidence type="ECO:0000256" key="5">
    <source>
        <dbReference type="ARBA" id="ARBA00023242"/>
    </source>
</evidence>
<dbReference type="Proteomes" id="UP000322225">
    <property type="component" value="Chromosome 4"/>
</dbReference>
<evidence type="ECO:0000256" key="4">
    <source>
        <dbReference type="ARBA" id="ARBA00022705"/>
    </source>
</evidence>
<feature type="compositionally biased region" description="Polar residues" evidence="6">
    <location>
        <begin position="63"/>
        <end position="73"/>
    </location>
</feature>
<dbReference type="AlphaFoldDB" id="A0AAJ8LEP7"/>
<evidence type="ECO:0000256" key="6">
    <source>
        <dbReference type="SAM" id="MobiDB-lite"/>
    </source>
</evidence>
<dbReference type="GO" id="GO:0003677">
    <property type="term" value="F:DNA binding"/>
    <property type="evidence" value="ECO:0007669"/>
    <property type="project" value="InterPro"/>
</dbReference>
<dbReference type="EMBL" id="CP144054">
    <property type="protein sequence ID" value="WWD17758.1"/>
    <property type="molecule type" value="Genomic_DNA"/>
</dbReference>
<dbReference type="Gene3D" id="3.60.21.60">
    <property type="match status" value="1"/>
</dbReference>
<name>A0AAJ8LEP7_9TREE</name>
<dbReference type="InterPro" id="IPR016722">
    <property type="entry name" value="DNA_pol_alpha_bsu"/>
</dbReference>
<protein>
    <recommendedName>
        <fullName evidence="3">DNA polymerase alpha subunit B</fullName>
    </recommendedName>
</protein>
<comment type="similarity">
    <text evidence="2">Belongs to the DNA polymerase alpha subunit B family.</text>
</comment>
<sequence>MSFNEETARKELGDHFHAAVTEHSDVMAECLRAKLATLTLDTIRELKKEIQREQQAKAVASFAPTTDQPQKSSVGVRKGKGNMSDIGGLLSPQPFHSRPQPHSLIETLNPHLPPATPLSLSSKQRIALSSTADPKNWNYRYMFEKISQRSEALDDLIDDYAESIKDAYGISELGDPHFVSEESIYTVGRILSPPTDSSKATSTSLYLESSRLLGAGKRIALRFTTPNALKVRGGAPGVKGFGLFPGCLVCVKGRNGGGGAFVVEEVLMTPVDELLSFQHGEKLSGQPLSLMTAAGPFTLDDDLSYAPLDALVNVVRDERPDLGPFVDAQHPLIATGAVTQTPLDIFKDQISRRLHTLVESSPGTVIILVPSVRDLVSRHMAFPQSMLEKDTLGLPKKVKLLPNPCTFSINEILISLSSVDVLFHLRREELFQKAEEVDPDPELKGTEVKDAMAGLVRHVLGQRNFYPIFPPPEIHAADINLDIVDSTLVVNPAHLARAHSAGTYAKVTIHPTARSELESGEDYTEHKVWDRARSEIWRI</sequence>
<dbReference type="RefSeq" id="XP_065823177.1">
    <property type="nucleotide sequence ID" value="XM_065967105.1"/>
</dbReference>
<comment type="subcellular location">
    <subcellularLocation>
        <location evidence="1">Nucleus</location>
    </subcellularLocation>
</comment>
<evidence type="ECO:0000256" key="2">
    <source>
        <dbReference type="ARBA" id="ARBA00007299"/>
    </source>
</evidence>